<organism evidence="1 2">
    <name type="scientific">Dactylococcopsis salina (strain PCC 8305)</name>
    <name type="common">Myxobactron salinum</name>
    <dbReference type="NCBI Taxonomy" id="13035"/>
    <lineage>
        <taxon>Bacteria</taxon>
        <taxon>Bacillati</taxon>
        <taxon>Cyanobacteriota</taxon>
        <taxon>Cyanophyceae</taxon>
        <taxon>Nodosilineales</taxon>
        <taxon>Cymatolegaceae</taxon>
        <taxon>Dactylococcopsis</taxon>
    </lineage>
</organism>
<dbReference type="OrthoDB" id="517697at2"/>
<dbReference type="KEGG" id="dsl:Dacsa_1335"/>
<dbReference type="EMBL" id="CP003944">
    <property type="protein sequence ID" value="AFZ50029.1"/>
    <property type="molecule type" value="Genomic_DNA"/>
</dbReference>
<sequence length="73" mass="8459">MSKKISITLDDEILDFVDQRTNNRSSFINKILQHEKQKSFMEALAEAYRDQSSDPDFLEEVSDLEITVSDGLY</sequence>
<evidence type="ECO:0000313" key="1">
    <source>
        <dbReference type="EMBL" id="AFZ50029.1"/>
    </source>
</evidence>
<accession>K9YT07</accession>
<protein>
    <recommendedName>
        <fullName evidence="3">CopG family transcriptional regulator</fullName>
    </recommendedName>
</protein>
<dbReference type="HOGENOM" id="CLU_198993_0_0_3"/>
<dbReference type="eggNOG" id="ENOG5032WK4">
    <property type="taxonomic scope" value="Bacteria"/>
</dbReference>
<keyword evidence="2" id="KW-1185">Reference proteome</keyword>
<dbReference type="RefSeq" id="WP_015229034.1">
    <property type="nucleotide sequence ID" value="NC_019780.1"/>
</dbReference>
<reference evidence="1" key="1">
    <citation type="submission" date="2012-04" db="EMBL/GenBank/DDBJ databases">
        <title>Finished genome of Dactylococcopsis salina PCC 8305.</title>
        <authorList>
            <consortium name="US DOE Joint Genome Institute"/>
            <person name="Gugger M."/>
            <person name="Coursin T."/>
            <person name="Rippka R."/>
            <person name="Tandeau De Marsac N."/>
            <person name="Huntemann M."/>
            <person name="Wei C.-L."/>
            <person name="Han J."/>
            <person name="Detter J.C."/>
            <person name="Han C."/>
            <person name="Tapia R."/>
            <person name="Daligault H."/>
            <person name="Chen A."/>
            <person name="Krypides N."/>
            <person name="Mavromatis K."/>
            <person name="Markowitz V."/>
            <person name="Szeto E."/>
            <person name="Ivanova N."/>
            <person name="Ovchinnikova G."/>
            <person name="Pagani I."/>
            <person name="Pati A."/>
            <person name="Goodwin L."/>
            <person name="Peters L."/>
            <person name="Pitluck S."/>
            <person name="Woyke T."/>
            <person name="Kerfeld C."/>
        </authorList>
    </citation>
    <scope>NUCLEOTIDE SEQUENCE [LARGE SCALE GENOMIC DNA]</scope>
    <source>
        <strain evidence="1">PCC 8305</strain>
    </source>
</reference>
<gene>
    <name evidence="1" type="ORF">Dacsa_1335</name>
</gene>
<dbReference type="STRING" id="13035.Dacsa_1335"/>
<evidence type="ECO:0008006" key="3">
    <source>
        <dbReference type="Google" id="ProtNLM"/>
    </source>
</evidence>
<dbReference type="Proteomes" id="UP000010482">
    <property type="component" value="Chromosome"/>
</dbReference>
<name>K9YT07_DACS8</name>
<proteinExistence type="predicted"/>
<evidence type="ECO:0000313" key="2">
    <source>
        <dbReference type="Proteomes" id="UP000010482"/>
    </source>
</evidence>
<dbReference type="AlphaFoldDB" id="K9YT07"/>